<reference evidence="2 3" key="1">
    <citation type="journal article" date="2017" name="Nature">
        <title>The Apostasia genome and the evolution of orchids.</title>
        <authorList>
            <person name="Zhang G.Q."/>
            <person name="Liu K.W."/>
            <person name="Li Z."/>
            <person name="Lohaus R."/>
            <person name="Hsiao Y.Y."/>
            <person name="Niu S.C."/>
            <person name="Wang J.Y."/>
            <person name="Lin Y.C."/>
            <person name="Xu Q."/>
            <person name="Chen L.J."/>
            <person name="Yoshida K."/>
            <person name="Fujiwara S."/>
            <person name="Wang Z.W."/>
            <person name="Zhang Y.Q."/>
            <person name="Mitsuda N."/>
            <person name="Wang M."/>
            <person name="Liu G.H."/>
            <person name="Pecoraro L."/>
            <person name="Huang H.X."/>
            <person name="Xiao X.J."/>
            <person name="Lin M."/>
            <person name="Wu X.Y."/>
            <person name="Wu W.L."/>
            <person name="Chen Y.Y."/>
            <person name="Chang S.B."/>
            <person name="Sakamoto S."/>
            <person name="Ohme-Takagi M."/>
            <person name="Yagi M."/>
            <person name="Zeng S.J."/>
            <person name="Shen C.Y."/>
            <person name="Yeh C.M."/>
            <person name="Luo Y.B."/>
            <person name="Tsai W.C."/>
            <person name="Van de Peer Y."/>
            <person name="Liu Z.J."/>
        </authorList>
    </citation>
    <scope>NUCLEOTIDE SEQUENCE [LARGE SCALE GENOMIC DNA]</scope>
    <source>
        <strain evidence="3">cv. Shenzhen</strain>
        <tissue evidence="2">Stem</tissue>
    </source>
</reference>
<gene>
    <name evidence="2" type="ORF">AXF42_Ash019959</name>
</gene>
<accession>A0A2I0AZJ2</accession>
<feature type="region of interest" description="Disordered" evidence="1">
    <location>
        <begin position="39"/>
        <end position="62"/>
    </location>
</feature>
<keyword evidence="3" id="KW-1185">Reference proteome</keyword>
<evidence type="ECO:0000313" key="2">
    <source>
        <dbReference type="EMBL" id="PKA60970.1"/>
    </source>
</evidence>
<organism evidence="2 3">
    <name type="scientific">Apostasia shenzhenica</name>
    <dbReference type="NCBI Taxonomy" id="1088818"/>
    <lineage>
        <taxon>Eukaryota</taxon>
        <taxon>Viridiplantae</taxon>
        <taxon>Streptophyta</taxon>
        <taxon>Embryophyta</taxon>
        <taxon>Tracheophyta</taxon>
        <taxon>Spermatophyta</taxon>
        <taxon>Magnoliopsida</taxon>
        <taxon>Liliopsida</taxon>
        <taxon>Asparagales</taxon>
        <taxon>Orchidaceae</taxon>
        <taxon>Apostasioideae</taxon>
        <taxon>Apostasia</taxon>
    </lineage>
</organism>
<proteinExistence type="predicted"/>
<dbReference type="AlphaFoldDB" id="A0A2I0AZJ2"/>
<sequence length="223" mass="25543">MRGADVNTWFQRCIPAEHVAPSWCLAFILFTNSSTRFHRSDPVKPRPRGFNQTSSTTSQVTTDNIDDDVTKQCVSQSNLVRPRRFLYKDIFFRPTNQESACSNCHESPEVVPILKDDILLLRLFVHPATNKRCEPRAYSPPFLQKIRIKLHHPLSINTSKQSSCKRTHRRAEKKESTRAAKVQASPWSSHFYCVRAPTDELSPSLSLFPFLNIVLALTTTFLL</sequence>
<name>A0A2I0AZJ2_9ASPA</name>
<feature type="compositionally biased region" description="Low complexity" evidence="1">
    <location>
        <begin position="52"/>
        <end position="62"/>
    </location>
</feature>
<dbReference type="EMBL" id="KZ451934">
    <property type="protein sequence ID" value="PKA60970.1"/>
    <property type="molecule type" value="Genomic_DNA"/>
</dbReference>
<protein>
    <submittedName>
        <fullName evidence="2">Uncharacterized protein</fullName>
    </submittedName>
</protein>
<dbReference type="Proteomes" id="UP000236161">
    <property type="component" value="Unassembled WGS sequence"/>
</dbReference>
<evidence type="ECO:0000313" key="3">
    <source>
        <dbReference type="Proteomes" id="UP000236161"/>
    </source>
</evidence>
<evidence type="ECO:0000256" key="1">
    <source>
        <dbReference type="SAM" id="MobiDB-lite"/>
    </source>
</evidence>